<feature type="chain" id="PRO_5040104934" evidence="2">
    <location>
        <begin position="25"/>
        <end position="76"/>
    </location>
</feature>
<keyword evidence="2" id="KW-0732">Signal</keyword>
<feature type="region of interest" description="Disordered" evidence="1">
    <location>
        <begin position="29"/>
        <end position="50"/>
    </location>
</feature>
<feature type="compositionally biased region" description="Acidic residues" evidence="1">
    <location>
        <begin position="41"/>
        <end position="50"/>
    </location>
</feature>
<name>A0A9N9E6F6_9GLOM</name>
<dbReference type="AlphaFoldDB" id="A0A9N9E6F6"/>
<feature type="non-terminal residue" evidence="3">
    <location>
        <position position="76"/>
    </location>
</feature>
<evidence type="ECO:0000313" key="3">
    <source>
        <dbReference type="EMBL" id="CAG8661613.1"/>
    </source>
</evidence>
<protein>
    <submittedName>
        <fullName evidence="3">4613_t:CDS:1</fullName>
    </submittedName>
</protein>
<evidence type="ECO:0000256" key="1">
    <source>
        <dbReference type="SAM" id="MobiDB-lite"/>
    </source>
</evidence>
<accession>A0A9N9E6F6</accession>
<sequence length="76" mass="8660">MVGPLSLSFVLVAAVILLITTVNEKTSITSCSTSPDCYNDSQDEDEEEVDEYDYFRDYDWSYECYETEESDSSKST</sequence>
<reference evidence="3" key="1">
    <citation type="submission" date="2021-06" db="EMBL/GenBank/DDBJ databases">
        <authorList>
            <person name="Kallberg Y."/>
            <person name="Tangrot J."/>
            <person name="Rosling A."/>
        </authorList>
    </citation>
    <scope>NUCLEOTIDE SEQUENCE</scope>
    <source>
        <strain evidence="3">CL551</strain>
    </source>
</reference>
<keyword evidence="4" id="KW-1185">Reference proteome</keyword>
<feature type="signal peptide" evidence="2">
    <location>
        <begin position="1"/>
        <end position="24"/>
    </location>
</feature>
<feature type="compositionally biased region" description="Polar residues" evidence="1">
    <location>
        <begin position="29"/>
        <end position="40"/>
    </location>
</feature>
<proteinExistence type="predicted"/>
<comment type="caution">
    <text evidence="3">The sequence shown here is derived from an EMBL/GenBank/DDBJ whole genome shotgun (WGS) entry which is preliminary data.</text>
</comment>
<organism evidence="3 4">
    <name type="scientific">Acaulospora morrowiae</name>
    <dbReference type="NCBI Taxonomy" id="94023"/>
    <lineage>
        <taxon>Eukaryota</taxon>
        <taxon>Fungi</taxon>
        <taxon>Fungi incertae sedis</taxon>
        <taxon>Mucoromycota</taxon>
        <taxon>Glomeromycotina</taxon>
        <taxon>Glomeromycetes</taxon>
        <taxon>Diversisporales</taxon>
        <taxon>Acaulosporaceae</taxon>
        <taxon>Acaulospora</taxon>
    </lineage>
</organism>
<evidence type="ECO:0000256" key="2">
    <source>
        <dbReference type="SAM" id="SignalP"/>
    </source>
</evidence>
<evidence type="ECO:0000313" key="4">
    <source>
        <dbReference type="Proteomes" id="UP000789342"/>
    </source>
</evidence>
<dbReference type="EMBL" id="CAJVPV010011504">
    <property type="protein sequence ID" value="CAG8661613.1"/>
    <property type="molecule type" value="Genomic_DNA"/>
</dbReference>
<gene>
    <name evidence="3" type="ORF">AMORRO_LOCUS10429</name>
</gene>
<dbReference type="Proteomes" id="UP000789342">
    <property type="component" value="Unassembled WGS sequence"/>
</dbReference>